<evidence type="ECO:0000313" key="4">
    <source>
        <dbReference type="Proteomes" id="UP000268857"/>
    </source>
</evidence>
<keyword evidence="2" id="KW-0732">Signal</keyword>
<evidence type="ECO:0000256" key="2">
    <source>
        <dbReference type="SAM" id="SignalP"/>
    </source>
</evidence>
<feature type="region of interest" description="Disordered" evidence="1">
    <location>
        <begin position="47"/>
        <end position="83"/>
    </location>
</feature>
<dbReference type="RefSeq" id="WP_016877976.1">
    <property type="nucleotide sequence ID" value="NZ_AJLN01000140.1"/>
</dbReference>
<name>A0A3S0ZX30_CHLFR</name>
<accession>A0A3S0ZX30</accession>
<sequence length="100" mass="11127">MHQFNHHLITLVLIVSSAAIAMPSYAQNVRELNRDKNDNNVISISSQNDVATEQNVQPQLGNQSDSSNKDLAANTKKSVTNRNPRIPIFSKIFPVPSMQQ</sequence>
<dbReference type="AlphaFoldDB" id="A0A3S0ZX30"/>
<dbReference type="OrthoDB" id="487559at2"/>
<comment type="caution">
    <text evidence="3">The sequence shown here is derived from an EMBL/GenBank/DDBJ whole genome shotgun (WGS) entry which is preliminary data.</text>
</comment>
<proteinExistence type="predicted"/>
<gene>
    <name evidence="3" type="ORF">PCC6912_06760</name>
</gene>
<feature type="signal peptide" evidence="2">
    <location>
        <begin position="1"/>
        <end position="26"/>
    </location>
</feature>
<feature type="chain" id="PRO_5018777385" evidence="2">
    <location>
        <begin position="27"/>
        <end position="100"/>
    </location>
</feature>
<keyword evidence="4" id="KW-1185">Reference proteome</keyword>
<evidence type="ECO:0000256" key="1">
    <source>
        <dbReference type="SAM" id="MobiDB-lite"/>
    </source>
</evidence>
<dbReference type="EMBL" id="RSCJ01000002">
    <property type="protein sequence ID" value="RUR85851.1"/>
    <property type="molecule type" value="Genomic_DNA"/>
</dbReference>
<evidence type="ECO:0000313" key="3">
    <source>
        <dbReference type="EMBL" id="RUR85851.1"/>
    </source>
</evidence>
<feature type="compositionally biased region" description="Polar residues" evidence="1">
    <location>
        <begin position="47"/>
        <end position="66"/>
    </location>
</feature>
<reference evidence="3 4" key="1">
    <citation type="journal article" date="2019" name="Genome Biol. Evol.">
        <title>Day and night: Metabolic profiles and evolutionary relationships of six axenic non-marine cyanobacteria.</title>
        <authorList>
            <person name="Will S.E."/>
            <person name="Henke P."/>
            <person name="Boedeker C."/>
            <person name="Huang S."/>
            <person name="Brinkmann H."/>
            <person name="Rohde M."/>
            <person name="Jarek M."/>
            <person name="Friedl T."/>
            <person name="Seufert S."/>
            <person name="Schumacher M."/>
            <person name="Overmann J."/>
            <person name="Neumann-Schaal M."/>
            <person name="Petersen J."/>
        </authorList>
    </citation>
    <scope>NUCLEOTIDE SEQUENCE [LARGE SCALE GENOMIC DNA]</scope>
    <source>
        <strain evidence="3 4">PCC 6912</strain>
    </source>
</reference>
<protein>
    <submittedName>
        <fullName evidence="3">Uncharacterized protein</fullName>
    </submittedName>
</protein>
<dbReference type="Proteomes" id="UP000268857">
    <property type="component" value="Unassembled WGS sequence"/>
</dbReference>
<organism evidence="3 4">
    <name type="scientific">Chlorogloeopsis fritschii PCC 6912</name>
    <dbReference type="NCBI Taxonomy" id="211165"/>
    <lineage>
        <taxon>Bacteria</taxon>
        <taxon>Bacillati</taxon>
        <taxon>Cyanobacteriota</taxon>
        <taxon>Cyanophyceae</taxon>
        <taxon>Nostocales</taxon>
        <taxon>Chlorogloeopsidaceae</taxon>
        <taxon>Chlorogloeopsis</taxon>
    </lineage>
</organism>